<proteinExistence type="predicted"/>
<dbReference type="Proteomes" id="UP000014977">
    <property type="component" value="Unassembled WGS sequence"/>
</dbReference>
<organism evidence="2 3">
    <name type="scientific">Desulfococcus multivorans DSM 2059</name>
    <dbReference type="NCBI Taxonomy" id="1121405"/>
    <lineage>
        <taxon>Bacteria</taxon>
        <taxon>Pseudomonadati</taxon>
        <taxon>Thermodesulfobacteriota</taxon>
        <taxon>Desulfobacteria</taxon>
        <taxon>Desulfobacterales</taxon>
        <taxon>Desulfococcaceae</taxon>
        <taxon>Desulfococcus</taxon>
    </lineage>
</organism>
<dbReference type="OrthoDB" id="9795531at2"/>
<dbReference type="PROSITE" id="PS51354">
    <property type="entry name" value="GLUTAREDOXIN_2"/>
    <property type="match status" value="1"/>
</dbReference>
<dbReference type="CDD" id="cd02976">
    <property type="entry name" value="NrdH"/>
    <property type="match status" value="1"/>
</dbReference>
<sequence>MEKAIKLYGLSSCAHCKSLRNFLIDSGVAFDWTYVDMLVGEERSRAMKALKAINPSCSFPTLVVEGDVVVGYKKDKVRELIAAYRRKSE</sequence>
<evidence type="ECO:0000313" key="3">
    <source>
        <dbReference type="Proteomes" id="UP000014977"/>
    </source>
</evidence>
<accession>S7TVZ0</accession>
<dbReference type="STRING" id="897.B2D07_14115"/>
<protein>
    <submittedName>
        <fullName evidence="2">Glutaredoxin</fullName>
    </submittedName>
</protein>
<dbReference type="AlphaFoldDB" id="S7TVZ0"/>
<dbReference type="RefSeq" id="WP_020876630.1">
    <property type="nucleotide sequence ID" value="NZ_ATHJ01000077.1"/>
</dbReference>
<reference evidence="2 3" key="1">
    <citation type="journal article" date="2013" name="Genome Announc.">
        <title>Draft genome sequences for three mercury-methylating, sulfate-reducing bacteria.</title>
        <authorList>
            <person name="Brown S.D."/>
            <person name="Hurt R.A.Jr."/>
            <person name="Gilmour C.C."/>
            <person name="Elias D.A."/>
        </authorList>
    </citation>
    <scope>NUCLEOTIDE SEQUENCE [LARGE SCALE GENOMIC DNA]</scope>
    <source>
        <strain evidence="2 3">DSM 2059</strain>
    </source>
</reference>
<name>S7TVZ0_DESML</name>
<evidence type="ECO:0000313" key="2">
    <source>
        <dbReference type="EMBL" id="EPR41191.1"/>
    </source>
</evidence>
<gene>
    <name evidence="2" type="ORF">dsmv_2199</name>
</gene>
<keyword evidence="3" id="KW-1185">Reference proteome</keyword>
<dbReference type="InterPro" id="IPR002109">
    <property type="entry name" value="Glutaredoxin"/>
</dbReference>
<dbReference type="SUPFAM" id="SSF52833">
    <property type="entry name" value="Thioredoxin-like"/>
    <property type="match status" value="1"/>
</dbReference>
<feature type="domain" description="Glutaredoxin" evidence="1">
    <location>
        <begin position="5"/>
        <end position="69"/>
    </location>
</feature>
<dbReference type="Pfam" id="PF00462">
    <property type="entry name" value="Glutaredoxin"/>
    <property type="match status" value="1"/>
</dbReference>
<dbReference type="eggNOG" id="COG0695">
    <property type="taxonomic scope" value="Bacteria"/>
</dbReference>
<dbReference type="Gene3D" id="3.40.30.10">
    <property type="entry name" value="Glutaredoxin"/>
    <property type="match status" value="1"/>
</dbReference>
<comment type="caution">
    <text evidence="2">The sequence shown here is derived from an EMBL/GenBank/DDBJ whole genome shotgun (WGS) entry which is preliminary data.</text>
</comment>
<dbReference type="InterPro" id="IPR036249">
    <property type="entry name" value="Thioredoxin-like_sf"/>
</dbReference>
<evidence type="ECO:0000259" key="1">
    <source>
        <dbReference type="Pfam" id="PF00462"/>
    </source>
</evidence>
<dbReference type="EMBL" id="ATHJ01000077">
    <property type="protein sequence ID" value="EPR41191.1"/>
    <property type="molecule type" value="Genomic_DNA"/>
</dbReference>